<comment type="subcellular location">
    <subcellularLocation>
        <location evidence="1">Cytoplasm</location>
        <location evidence="1">Cytoskeleton</location>
        <location evidence="1">Spindle</location>
    </subcellularLocation>
</comment>
<dbReference type="AlphaFoldDB" id="A0A7K5BJE0"/>
<dbReference type="GO" id="GO:0051301">
    <property type="term" value="P:cell division"/>
    <property type="evidence" value="ECO:0007669"/>
    <property type="project" value="UniProtKB-KW"/>
</dbReference>
<evidence type="ECO:0000256" key="2">
    <source>
        <dbReference type="ARBA" id="ARBA00005479"/>
    </source>
</evidence>
<comment type="similarity">
    <text evidence="2">Belongs to the HAUS1 family.</text>
</comment>
<dbReference type="GO" id="GO:0070652">
    <property type="term" value="C:HAUS complex"/>
    <property type="evidence" value="ECO:0007669"/>
    <property type="project" value="InterPro"/>
</dbReference>
<dbReference type="PRINTS" id="PR02087">
    <property type="entry name" value="HAUSAUGMINL1"/>
</dbReference>
<keyword evidence="5" id="KW-0493">Microtubule</keyword>
<evidence type="ECO:0000256" key="9">
    <source>
        <dbReference type="ARBA" id="ARBA00023306"/>
    </source>
</evidence>
<proteinExistence type="inferred from homology"/>
<accession>A0A7K5BJE0</accession>
<dbReference type="GO" id="GO:0005819">
    <property type="term" value="C:spindle"/>
    <property type="evidence" value="ECO:0007669"/>
    <property type="project" value="UniProtKB-SubCell"/>
</dbReference>
<dbReference type="GO" id="GO:0005829">
    <property type="term" value="C:cytosol"/>
    <property type="evidence" value="ECO:0007669"/>
    <property type="project" value="TreeGrafter"/>
</dbReference>
<evidence type="ECO:0000256" key="3">
    <source>
        <dbReference type="ARBA" id="ARBA00022490"/>
    </source>
</evidence>
<evidence type="ECO:0000313" key="11">
    <source>
        <dbReference type="EMBL" id="NWR95574.1"/>
    </source>
</evidence>
<evidence type="ECO:0000256" key="8">
    <source>
        <dbReference type="ARBA" id="ARBA00023212"/>
    </source>
</evidence>
<feature type="non-terminal residue" evidence="11">
    <location>
        <position position="239"/>
    </location>
</feature>
<evidence type="ECO:0000256" key="10">
    <source>
        <dbReference type="SAM" id="Coils"/>
    </source>
</evidence>
<evidence type="ECO:0000313" key="12">
    <source>
        <dbReference type="Proteomes" id="UP000529852"/>
    </source>
</evidence>
<name>A0A7K5BJE0_9FURN</name>
<protein>
    <submittedName>
        <fullName evidence="11">HAUS1 protein</fullName>
    </submittedName>
</protein>
<dbReference type="Pfam" id="PF25762">
    <property type="entry name" value="HAUS1"/>
    <property type="match status" value="1"/>
</dbReference>
<evidence type="ECO:0000256" key="1">
    <source>
        <dbReference type="ARBA" id="ARBA00004186"/>
    </source>
</evidence>
<dbReference type="GO" id="GO:0051225">
    <property type="term" value="P:spindle assembly"/>
    <property type="evidence" value="ECO:0007669"/>
    <property type="project" value="InterPro"/>
</dbReference>
<keyword evidence="4" id="KW-0132">Cell division</keyword>
<feature type="coiled-coil region" evidence="10">
    <location>
        <begin position="149"/>
        <end position="228"/>
    </location>
</feature>
<dbReference type="EMBL" id="VYZD01003129">
    <property type="protein sequence ID" value="NWR95574.1"/>
    <property type="molecule type" value="Genomic_DNA"/>
</dbReference>
<keyword evidence="8" id="KW-0206">Cytoskeleton</keyword>
<keyword evidence="7 10" id="KW-0175">Coiled coil</keyword>
<dbReference type="GO" id="GO:0007098">
    <property type="term" value="P:centrosome cycle"/>
    <property type="evidence" value="ECO:0007669"/>
    <property type="project" value="TreeGrafter"/>
</dbReference>
<keyword evidence="9" id="KW-0131">Cell cycle</keyword>
<keyword evidence="12" id="KW-1185">Reference proteome</keyword>
<evidence type="ECO:0000256" key="7">
    <source>
        <dbReference type="ARBA" id="ARBA00023054"/>
    </source>
</evidence>
<organism evidence="11 12">
    <name type="scientific">Furnarius figulus</name>
    <dbReference type="NCBI Taxonomy" id="463165"/>
    <lineage>
        <taxon>Eukaryota</taxon>
        <taxon>Metazoa</taxon>
        <taxon>Chordata</taxon>
        <taxon>Craniata</taxon>
        <taxon>Vertebrata</taxon>
        <taxon>Euteleostomi</taxon>
        <taxon>Archelosauria</taxon>
        <taxon>Archosauria</taxon>
        <taxon>Dinosauria</taxon>
        <taxon>Saurischia</taxon>
        <taxon>Theropoda</taxon>
        <taxon>Coelurosauria</taxon>
        <taxon>Aves</taxon>
        <taxon>Neognathae</taxon>
        <taxon>Neoaves</taxon>
        <taxon>Telluraves</taxon>
        <taxon>Australaves</taxon>
        <taxon>Passeriformes</taxon>
        <taxon>Furnariidae</taxon>
        <taxon>Furnarius</taxon>
    </lineage>
</organism>
<reference evidence="11 12" key="1">
    <citation type="submission" date="2019-09" db="EMBL/GenBank/DDBJ databases">
        <title>Bird 10,000 Genomes (B10K) Project - Family phase.</title>
        <authorList>
            <person name="Zhang G."/>
        </authorList>
    </citation>
    <scope>NUCLEOTIDE SEQUENCE [LARGE SCALE GENOMIC DNA]</scope>
    <source>
        <strain evidence="11">B10K-DU-003-06</strain>
    </source>
</reference>
<dbReference type="Proteomes" id="UP000529852">
    <property type="component" value="Unassembled WGS sequence"/>
</dbReference>
<gene>
    <name evidence="11" type="primary">Haus1</name>
    <name evidence="11" type="ORF">FURFIG_R13131</name>
</gene>
<sequence>QVALWLKKIYRNRPIPSYEVNERTADILHGLMELNEARDRDISLVIEEMKDQEAVYDARTKETQDILQHDLGLSIVSLPRKTRRVLRGLVRSAVALDAKDTSLTSLFCAINDMNQELFETKSKNRIMKQTLNTIRKKLAAVLTMEKRVLEDIKKVEEQQQAEIIKIESRSRNMKFLRDKGLELRIRIRNAEKEIISRGMERSLTHEALVQMSQELVPLQKEVESLKKKLKNFYDLPPVI</sequence>
<dbReference type="InterPro" id="IPR026243">
    <property type="entry name" value="HAUS1"/>
</dbReference>
<evidence type="ECO:0000256" key="5">
    <source>
        <dbReference type="ARBA" id="ARBA00022701"/>
    </source>
</evidence>
<comment type="caution">
    <text evidence="11">The sequence shown here is derived from an EMBL/GenBank/DDBJ whole genome shotgun (WGS) entry which is preliminary data.</text>
</comment>
<evidence type="ECO:0000256" key="6">
    <source>
        <dbReference type="ARBA" id="ARBA00022776"/>
    </source>
</evidence>
<keyword evidence="6" id="KW-0498">Mitosis</keyword>
<evidence type="ECO:0000256" key="4">
    <source>
        <dbReference type="ARBA" id="ARBA00022618"/>
    </source>
</evidence>
<feature type="non-terminal residue" evidence="11">
    <location>
        <position position="1"/>
    </location>
</feature>
<dbReference type="PANTHER" id="PTHR31570">
    <property type="entry name" value="HAUS AUGMIN-LIKE COMPLEX SUBUNIT 1"/>
    <property type="match status" value="1"/>
</dbReference>
<dbReference type="PANTHER" id="PTHR31570:SF1">
    <property type="entry name" value="HAUS AUGMIN-LIKE COMPLEX SUBUNIT 1"/>
    <property type="match status" value="1"/>
</dbReference>
<dbReference type="GO" id="GO:0005874">
    <property type="term" value="C:microtubule"/>
    <property type="evidence" value="ECO:0007669"/>
    <property type="project" value="UniProtKB-KW"/>
</dbReference>
<keyword evidence="3" id="KW-0963">Cytoplasm</keyword>